<comment type="caution">
    <text evidence="2">The sequence shown here is derived from an EMBL/GenBank/DDBJ whole genome shotgun (WGS) entry which is preliminary data.</text>
</comment>
<proteinExistence type="predicted"/>
<dbReference type="Proteomes" id="UP000200980">
    <property type="component" value="Unassembled WGS sequence"/>
</dbReference>
<keyword evidence="1" id="KW-0812">Transmembrane</keyword>
<protein>
    <submittedName>
        <fullName evidence="2">Uncharacterized protein</fullName>
    </submittedName>
</protein>
<evidence type="ECO:0000313" key="3">
    <source>
        <dbReference type="Proteomes" id="UP000200980"/>
    </source>
</evidence>
<feature type="transmembrane region" description="Helical" evidence="1">
    <location>
        <begin position="190"/>
        <end position="207"/>
    </location>
</feature>
<organism evidence="2 3">
    <name type="scientific">Bombella intestini</name>
    <dbReference type="NCBI Taxonomy" id="1539051"/>
    <lineage>
        <taxon>Bacteria</taxon>
        <taxon>Pseudomonadati</taxon>
        <taxon>Pseudomonadota</taxon>
        <taxon>Alphaproteobacteria</taxon>
        <taxon>Acetobacterales</taxon>
        <taxon>Acetobacteraceae</taxon>
        <taxon>Bombella</taxon>
    </lineage>
</organism>
<dbReference type="EMBL" id="JATM01000002">
    <property type="protein sequence ID" value="OOL18928.1"/>
    <property type="molecule type" value="Genomic_DNA"/>
</dbReference>
<accession>A0A1S8GQD9</accession>
<keyword evidence="1" id="KW-0472">Membrane</keyword>
<evidence type="ECO:0000313" key="2">
    <source>
        <dbReference type="EMBL" id="OOL18928.1"/>
    </source>
</evidence>
<name>A0A1S8GQD9_9PROT</name>
<reference evidence="2 3" key="1">
    <citation type="journal article" date="2016" name="PLoS ONE">
        <title>Whole-Genome Sequence Analysis of Bombella intestini LMG 28161T, a Novel Acetic Acid Bacterium Isolated from the Crop of a Red-Tailed Bumble Bee, Bombus lapidarius.</title>
        <authorList>
            <person name="Li L."/>
            <person name="Illeghems K."/>
            <person name="Van Kerrebroeck S."/>
            <person name="Borremans W."/>
            <person name="Cleenwerck I."/>
            <person name="Smagghe G."/>
            <person name="De Vuyst L."/>
            <person name="Vandamme P."/>
        </authorList>
    </citation>
    <scope>NUCLEOTIDE SEQUENCE [LARGE SCALE GENOMIC DNA]</scope>
    <source>
        <strain evidence="2 3">R-52487</strain>
    </source>
</reference>
<dbReference type="AlphaFoldDB" id="A0A1S8GQD9"/>
<keyword evidence="3" id="KW-1185">Reference proteome</keyword>
<evidence type="ECO:0000256" key="1">
    <source>
        <dbReference type="SAM" id="Phobius"/>
    </source>
</evidence>
<keyword evidence="1" id="KW-1133">Transmembrane helix</keyword>
<gene>
    <name evidence="2" type="ORF">AL01_04145</name>
</gene>
<dbReference type="RefSeq" id="WP_077396164.1">
    <property type="nucleotide sequence ID" value="NZ_JATM01000002.1"/>
</dbReference>
<sequence>MTTALHYEALKERQRNLRHDFPETMGLRVHRAISWIGRAEQCGNDEDARFIFLWISFNAAYADETDFQGTTISERATFINFFNKLAQHDMKEKTIYTALWHRFSGPIRTLMNNHYIFHQFWQHQNGMEGFENWEETFQTSTRSFQQAFQDGNVSKVLRFVFDRLYVLRNQLVHGGATWNSRINRHQVRDGAAILAFLMPLFVQIMMANPHENWGRPFYPVVD</sequence>